<evidence type="ECO:0000313" key="1">
    <source>
        <dbReference type="EMBL" id="DBA13423.1"/>
    </source>
</evidence>
<dbReference type="EMBL" id="DYDO01007944">
    <property type="protein sequence ID" value="DBA13423.1"/>
    <property type="molecule type" value="Genomic_DNA"/>
</dbReference>
<keyword evidence="2" id="KW-1185">Reference proteome</keyword>
<organism evidence="1 2">
    <name type="scientific">Pyxicephalus adspersus</name>
    <name type="common">African bullfrog</name>
    <dbReference type="NCBI Taxonomy" id="30357"/>
    <lineage>
        <taxon>Eukaryota</taxon>
        <taxon>Metazoa</taxon>
        <taxon>Chordata</taxon>
        <taxon>Craniata</taxon>
        <taxon>Vertebrata</taxon>
        <taxon>Euteleostomi</taxon>
        <taxon>Amphibia</taxon>
        <taxon>Batrachia</taxon>
        <taxon>Anura</taxon>
        <taxon>Neobatrachia</taxon>
        <taxon>Ranoidea</taxon>
        <taxon>Pyxicephalidae</taxon>
        <taxon>Pyxicephalinae</taxon>
        <taxon>Pyxicephalus</taxon>
    </lineage>
</organism>
<reference evidence="1" key="1">
    <citation type="thesis" date="2020" institute="ProQuest LLC" country="789 East Eisenhower Parkway, Ann Arbor, MI, USA">
        <title>Comparative Genomics and Chromosome Evolution.</title>
        <authorList>
            <person name="Mudd A.B."/>
        </authorList>
    </citation>
    <scope>NUCLEOTIDE SEQUENCE</scope>
    <source>
        <strain evidence="1">1538</strain>
        <tissue evidence="1">Blood</tissue>
    </source>
</reference>
<proteinExistence type="predicted"/>
<dbReference type="AlphaFoldDB" id="A0AAV2ZJ31"/>
<evidence type="ECO:0000313" key="2">
    <source>
        <dbReference type="Proteomes" id="UP001181693"/>
    </source>
</evidence>
<sequence>MSFVSALTDISTRHLLQHGTTKNTPQAFRKCSEYLRLMCLCRNIEPLVKTKTGIKKRNVFVCANTNQMLGSCSKLHSGNKKLNSN</sequence>
<comment type="caution">
    <text evidence="1">The sequence shown here is derived from an EMBL/GenBank/DDBJ whole genome shotgun (WGS) entry which is preliminary data.</text>
</comment>
<accession>A0AAV2ZJ31</accession>
<gene>
    <name evidence="1" type="ORF">GDO54_018649</name>
</gene>
<dbReference type="Proteomes" id="UP001181693">
    <property type="component" value="Unassembled WGS sequence"/>
</dbReference>
<protein>
    <submittedName>
        <fullName evidence="1">Uncharacterized protein</fullName>
    </submittedName>
</protein>
<name>A0AAV2ZJ31_PYXAD</name>